<name>A0A8S5MAT2_9CAUD</name>
<evidence type="ECO:0000313" key="1">
    <source>
        <dbReference type="EMBL" id="DAD79272.1"/>
    </source>
</evidence>
<accession>A0A8S5MAT2</accession>
<sequence>MSSKLIYRDVAVGADEDAAITATGASAASDTTLLPDGAGVPALITLEKNLWVLDGGYTLYDAQPVAFLSSALSGADGAFESPPALRIDFGQQYTSLGISLIFSQATPDFCAEVEITWYQGATQLAQQTFYPDAPAYFCAKTVEAYNRIDIVLMKTSLPYRRARLDQVLFGLIRIFTGQELGSIKLKLEAHPISAELPANYLDWTLSSPADNSYVFQLKQPVEAYSGTKLLGVFYIDEVPDRTGEGTYTVSCQDAIGALDNYPWAGAMYAEETTFAAVAAAVVENAFALEIANDVADLPVKGYLPAGTARAALQQLAFAVGAVVDTSGSRKIKCFLPAAGTPAVIPDRDVLLGAGLKQSAVVTAVTVTYHTYTKGAGASGDDIVAVNGTKYVHTTGTVTISNSSVTPSDIQNVKTVTDATLVHAGNAQAVAQRVYDYWMRRKTLNSRMVWADESLMQRVAMPTPWGEDLTGHLTAATLTLSNLTVADAEVLYDSTP</sequence>
<proteinExistence type="predicted"/>
<reference evidence="1" key="1">
    <citation type="journal article" date="2021" name="Proc. Natl. Acad. Sci. U.S.A.">
        <title>A Catalog of Tens of Thousands of Viruses from Human Metagenomes Reveals Hidden Associations with Chronic Diseases.</title>
        <authorList>
            <person name="Tisza M.J."/>
            <person name="Buck C.B."/>
        </authorList>
    </citation>
    <scope>NUCLEOTIDE SEQUENCE</scope>
    <source>
        <strain evidence="1">CtRPH1</strain>
    </source>
</reference>
<organism evidence="1">
    <name type="scientific">Myoviridae sp. ctRPH1</name>
    <dbReference type="NCBI Taxonomy" id="2826650"/>
    <lineage>
        <taxon>Viruses</taxon>
        <taxon>Duplodnaviria</taxon>
        <taxon>Heunggongvirae</taxon>
        <taxon>Uroviricota</taxon>
        <taxon>Caudoviricetes</taxon>
    </lineage>
</organism>
<protein>
    <recommendedName>
        <fullName evidence="2">Tail protein</fullName>
    </recommendedName>
</protein>
<evidence type="ECO:0008006" key="2">
    <source>
        <dbReference type="Google" id="ProtNLM"/>
    </source>
</evidence>
<dbReference type="EMBL" id="BK014862">
    <property type="protein sequence ID" value="DAD79272.1"/>
    <property type="molecule type" value="Genomic_DNA"/>
</dbReference>
<dbReference type="SUPFAM" id="SSF69279">
    <property type="entry name" value="Phage tail proteins"/>
    <property type="match status" value="1"/>
</dbReference>